<reference evidence="2" key="1">
    <citation type="submission" date="2023-03" db="EMBL/GenBank/DDBJ databases">
        <title>Massive genome expansion in bonnet fungi (Mycena s.s.) driven by repeated elements and novel gene families across ecological guilds.</title>
        <authorList>
            <consortium name="Lawrence Berkeley National Laboratory"/>
            <person name="Harder C.B."/>
            <person name="Miyauchi S."/>
            <person name="Viragh M."/>
            <person name="Kuo A."/>
            <person name="Thoen E."/>
            <person name="Andreopoulos B."/>
            <person name="Lu D."/>
            <person name="Skrede I."/>
            <person name="Drula E."/>
            <person name="Henrissat B."/>
            <person name="Morin E."/>
            <person name="Kohler A."/>
            <person name="Barry K."/>
            <person name="LaButti K."/>
            <person name="Morin E."/>
            <person name="Salamov A."/>
            <person name="Lipzen A."/>
            <person name="Mereny Z."/>
            <person name="Hegedus B."/>
            <person name="Baldrian P."/>
            <person name="Stursova M."/>
            <person name="Weitz H."/>
            <person name="Taylor A."/>
            <person name="Grigoriev I.V."/>
            <person name="Nagy L.G."/>
            <person name="Martin F."/>
            <person name="Kauserud H."/>
        </authorList>
    </citation>
    <scope>NUCLEOTIDE SEQUENCE</scope>
    <source>
        <strain evidence="2">CBHHK182m</strain>
    </source>
</reference>
<dbReference type="AlphaFoldDB" id="A0AAD7NWR7"/>
<dbReference type="PANTHER" id="PTHR39398">
    <property type="entry name" value="YALI0F14311P"/>
    <property type="match status" value="1"/>
</dbReference>
<evidence type="ECO:0000313" key="2">
    <source>
        <dbReference type="EMBL" id="KAJ7778377.1"/>
    </source>
</evidence>
<proteinExistence type="predicted"/>
<comment type="caution">
    <text evidence="2">The sequence shown here is derived from an EMBL/GenBank/DDBJ whole genome shotgun (WGS) entry which is preliminary data.</text>
</comment>
<keyword evidence="3" id="KW-1185">Reference proteome</keyword>
<organism evidence="2 3">
    <name type="scientific">Mycena metata</name>
    <dbReference type="NCBI Taxonomy" id="1033252"/>
    <lineage>
        <taxon>Eukaryota</taxon>
        <taxon>Fungi</taxon>
        <taxon>Dikarya</taxon>
        <taxon>Basidiomycota</taxon>
        <taxon>Agaricomycotina</taxon>
        <taxon>Agaricomycetes</taxon>
        <taxon>Agaricomycetidae</taxon>
        <taxon>Agaricales</taxon>
        <taxon>Marasmiineae</taxon>
        <taxon>Mycenaceae</taxon>
        <taxon>Mycena</taxon>
    </lineage>
</organism>
<name>A0AAD7NWR7_9AGAR</name>
<evidence type="ECO:0000256" key="1">
    <source>
        <dbReference type="SAM" id="MobiDB-lite"/>
    </source>
</evidence>
<evidence type="ECO:0000313" key="3">
    <source>
        <dbReference type="Proteomes" id="UP001215598"/>
    </source>
</evidence>
<dbReference type="PANTHER" id="PTHR39398:SF1">
    <property type="entry name" value="CSN8_PSMD8_EIF3K DOMAIN-CONTAINING PROTEIN"/>
    <property type="match status" value="1"/>
</dbReference>
<dbReference type="EMBL" id="JARKIB010000007">
    <property type="protein sequence ID" value="KAJ7778377.1"/>
    <property type="molecule type" value="Genomic_DNA"/>
</dbReference>
<accession>A0AAD7NWR7</accession>
<sequence>MSTNSGWRNTNPGRTGRVRGTHPKTQPVESAGPRRKMELIASVSRSGGLEKDGDALKDFEVQVEYRDFIQGKLDDLWKKYPRHNAESETESRQRIDAQENVLILFRKLREGIISSKRIGTFTLEVYETSLYLAILFNSPRHIGPVVPALMSYFNLPSTEPHNHCARTVVISLLYRLVAAYPSQREFHSNLGSIPKAFFPDDSGARLWITSLARCIRVRNYVQINKLTELSALPADDDVLPTEGNRNSDLSRKTLYHLVDMLRSKTREMAWSIMRTAYREFSCQMEPKLDTRGWLEHSLGLLSDIPGGYSINLDDWLDRECTLGHVRRKEGIEGRWIVCKPH</sequence>
<gene>
    <name evidence="2" type="ORF">B0H16DRAFT_1503302</name>
</gene>
<feature type="region of interest" description="Disordered" evidence="1">
    <location>
        <begin position="1"/>
        <end position="36"/>
    </location>
</feature>
<feature type="compositionally biased region" description="Polar residues" evidence="1">
    <location>
        <begin position="1"/>
        <end position="13"/>
    </location>
</feature>
<dbReference type="Proteomes" id="UP001215598">
    <property type="component" value="Unassembled WGS sequence"/>
</dbReference>
<protein>
    <submittedName>
        <fullName evidence="2">Uncharacterized protein</fullName>
    </submittedName>
</protein>